<feature type="region of interest" description="Disordered" evidence="7">
    <location>
        <begin position="663"/>
        <end position="682"/>
    </location>
</feature>
<reference evidence="9" key="1">
    <citation type="submission" date="2017-01" db="EMBL/GenBank/DDBJ databases">
        <title>Comparative genomics of anhydrobiosis in the tardigrade Hypsibius dujardini.</title>
        <authorList>
            <person name="Yoshida Y."/>
            <person name="Koutsovoulos G."/>
            <person name="Laetsch D."/>
            <person name="Stevens L."/>
            <person name="Kumar S."/>
            <person name="Horikawa D."/>
            <person name="Ishino K."/>
            <person name="Komine S."/>
            <person name="Tomita M."/>
            <person name="Blaxter M."/>
            <person name="Arakawa K."/>
        </authorList>
    </citation>
    <scope>NUCLEOTIDE SEQUENCE [LARGE SCALE GENOMIC DNA]</scope>
    <source>
        <strain evidence="9">Z151</strain>
    </source>
</reference>
<keyword evidence="9" id="KW-1185">Reference proteome</keyword>
<dbReference type="SUPFAM" id="SSF52075">
    <property type="entry name" value="Outer arm dynein light chain 1"/>
    <property type="match status" value="1"/>
</dbReference>
<dbReference type="GO" id="GO:0005929">
    <property type="term" value="C:cilium"/>
    <property type="evidence" value="ECO:0007669"/>
    <property type="project" value="UniProtKB-SubCell"/>
</dbReference>
<dbReference type="Pfam" id="PF14580">
    <property type="entry name" value="LRR_9"/>
    <property type="match status" value="1"/>
</dbReference>
<comment type="similarity">
    <text evidence="2">Belongs to the DNAAF1 family.</text>
</comment>
<dbReference type="PANTHER" id="PTHR45973:SF9">
    <property type="entry name" value="LEUCINE-RICH REPEAT-CONTAINING PROTEIN 46"/>
    <property type="match status" value="1"/>
</dbReference>
<proteinExistence type="inferred from homology"/>
<keyword evidence="4" id="KW-0677">Repeat</keyword>
<protein>
    <submittedName>
        <fullName evidence="8">Dynein regulatory complex subunit 3</fullName>
    </submittedName>
</protein>
<dbReference type="Gene3D" id="3.80.10.10">
    <property type="entry name" value="Ribonuclease Inhibitor"/>
    <property type="match status" value="1"/>
</dbReference>
<dbReference type="OrthoDB" id="27917at2759"/>
<comment type="subcellular location">
    <subcellularLocation>
        <location evidence="1">Cell projection</location>
        <location evidence="1">Cilium</location>
    </subcellularLocation>
</comment>
<sequence length="682" mass="79178">MHDHPSTAHSFSDFNRGMQTRRYIKPTICNRHFLTTMSMDLRPEKEWGYHLAKTTGIDIGTIVELNLEFSNVQSTYGIGYLRSCQKLKLNNNIISRIIGMDDLMALKVLDLSFNSIDRIEGLDKCLELEELMLFHNTISKIEGVSSLKKLVLLNLGCNQIKTIQEVHALRHLPALRSLNFERNPVCKVPHYRSQIIVWISQVRCLDWKRILAPARVAAAELFREKYRSLLSKERSEEKRRKAQKAADEEADLYLTQQDGLLSHEFGGSLFKFLNPSEEELLLLLDHIPGGPAALQSYQQQLTDSGNQMAKKFSDLFNTFKCLASEFDGRIKHMLLNYGACGKLLVEGFLLRKYNHLEAIKEEVDVQGKENLRKYCRLIDDVSHDLVKLLMQLEQKVESLVKIDEERLMSKLTQETTWTTKETEILRQFEEHFFKWADGVRRDDNWTGILSPEVVTQIRQALPDDKQQEAQFWLNSLTTSSMRNLMQARLYEKVDKLIDLEKSFHNRLMSENDWLANYLEGRQERLYHRRMQEILDFVEQHKAEAFLTRKRAMARHGTQETDEDLEIGPEVCHAMQHKAKIPATPVSSTSHAERLKKVEFESDEPLADYVVLKDIKDVVDQIAHMPLTERKRLFETRVVDVDDIADYVYVKDEPDEQVFAQNLKKMETDNANQKSASDTSKKE</sequence>
<evidence type="ECO:0000256" key="1">
    <source>
        <dbReference type="ARBA" id="ARBA00004138"/>
    </source>
</evidence>
<evidence type="ECO:0000256" key="4">
    <source>
        <dbReference type="ARBA" id="ARBA00022737"/>
    </source>
</evidence>
<dbReference type="EMBL" id="MTYJ01000049">
    <property type="protein sequence ID" value="OQV18448.1"/>
    <property type="molecule type" value="Genomic_DNA"/>
</dbReference>
<dbReference type="InterPro" id="IPR032675">
    <property type="entry name" value="LRR_dom_sf"/>
</dbReference>
<evidence type="ECO:0000256" key="7">
    <source>
        <dbReference type="SAM" id="MobiDB-lite"/>
    </source>
</evidence>
<name>A0A1W0WTA8_HYPEX</name>
<dbReference type="AlphaFoldDB" id="A0A1W0WTA8"/>
<gene>
    <name evidence="8" type="ORF">BV898_07458</name>
</gene>
<feature type="compositionally biased region" description="Polar residues" evidence="7">
    <location>
        <begin position="668"/>
        <end position="682"/>
    </location>
</feature>
<comment type="caution">
    <text evidence="8">The sequence shown here is derived from an EMBL/GenBank/DDBJ whole genome shotgun (WGS) entry which is preliminary data.</text>
</comment>
<dbReference type="Proteomes" id="UP000192578">
    <property type="component" value="Unassembled WGS sequence"/>
</dbReference>
<dbReference type="PANTHER" id="PTHR45973">
    <property type="entry name" value="PROTEIN PHOSPHATASE 1 REGULATORY SUBUNIT SDS22-RELATED"/>
    <property type="match status" value="1"/>
</dbReference>
<organism evidence="8 9">
    <name type="scientific">Hypsibius exemplaris</name>
    <name type="common">Freshwater tardigrade</name>
    <dbReference type="NCBI Taxonomy" id="2072580"/>
    <lineage>
        <taxon>Eukaryota</taxon>
        <taxon>Metazoa</taxon>
        <taxon>Ecdysozoa</taxon>
        <taxon>Tardigrada</taxon>
        <taxon>Eutardigrada</taxon>
        <taxon>Parachela</taxon>
        <taxon>Hypsibioidea</taxon>
        <taxon>Hypsibiidae</taxon>
        <taxon>Hypsibius</taxon>
    </lineage>
</organism>
<evidence type="ECO:0000256" key="2">
    <source>
        <dbReference type="ARBA" id="ARBA00006453"/>
    </source>
</evidence>
<evidence type="ECO:0000313" key="8">
    <source>
        <dbReference type="EMBL" id="OQV18448.1"/>
    </source>
</evidence>
<accession>A0A1W0WTA8</accession>
<dbReference type="InterPro" id="IPR001611">
    <property type="entry name" value="Leu-rich_rpt"/>
</dbReference>
<dbReference type="SMART" id="SM00365">
    <property type="entry name" value="LRR_SD22"/>
    <property type="match status" value="3"/>
</dbReference>
<dbReference type="InterPro" id="IPR050576">
    <property type="entry name" value="Cilia_flagella_integrity"/>
</dbReference>
<evidence type="ECO:0000256" key="3">
    <source>
        <dbReference type="ARBA" id="ARBA00022614"/>
    </source>
</evidence>
<evidence type="ECO:0000256" key="6">
    <source>
        <dbReference type="ARBA" id="ARBA00023273"/>
    </source>
</evidence>
<keyword evidence="3" id="KW-0433">Leucine-rich repeat</keyword>
<keyword evidence="6" id="KW-0966">Cell projection</keyword>
<dbReference type="PROSITE" id="PS51450">
    <property type="entry name" value="LRR"/>
    <property type="match status" value="3"/>
</dbReference>
<keyword evidence="5" id="KW-0969">Cilium</keyword>
<evidence type="ECO:0000256" key="5">
    <source>
        <dbReference type="ARBA" id="ARBA00023069"/>
    </source>
</evidence>
<evidence type="ECO:0000313" key="9">
    <source>
        <dbReference type="Proteomes" id="UP000192578"/>
    </source>
</evidence>